<evidence type="ECO:0000313" key="2">
    <source>
        <dbReference type="Proteomes" id="UP000001444"/>
    </source>
</evidence>
<dbReference type="Proteomes" id="UP000001444">
    <property type="component" value="Chromosome"/>
</dbReference>
<dbReference type="EMBL" id="FN554889">
    <property type="protein sequence ID" value="CBG72007.1"/>
    <property type="molecule type" value="Genomic_DNA"/>
</dbReference>
<keyword evidence="2" id="KW-1185">Reference proteome</keyword>
<accession>C9ZGY2</accession>
<protein>
    <submittedName>
        <fullName evidence="1">Uncharacterized protein</fullName>
    </submittedName>
</protein>
<gene>
    <name evidence="1" type="ordered locus">SCAB_49571</name>
</gene>
<dbReference type="KEGG" id="scb:SCAB_49571"/>
<name>C9ZGY2_STRSW</name>
<dbReference type="AlphaFoldDB" id="C9ZGY2"/>
<organism evidence="1 2">
    <name type="scientific">Streptomyces scabiei (strain 87.22)</name>
    <dbReference type="NCBI Taxonomy" id="680198"/>
    <lineage>
        <taxon>Bacteria</taxon>
        <taxon>Bacillati</taxon>
        <taxon>Actinomycetota</taxon>
        <taxon>Actinomycetes</taxon>
        <taxon>Kitasatosporales</taxon>
        <taxon>Streptomycetaceae</taxon>
        <taxon>Streptomyces</taxon>
    </lineage>
</organism>
<dbReference type="HOGENOM" id="CLU_3141420_0_0_11"/>
<sequence>MWTINVPGEAVRDDECERAGRWSSGARRTFVYNGFRVVYGLDIHPVVSA</sequence>
<evidence type="ECO:0000313" key="1">
    <source>
        <dbReference type="EMBL" id="CBG72007.1"/>
    </source>
</evidence>
<reference evidence="1 2" key="1">
    <citation type="journal article" date="2010" name="Mol. Plant Microbe Interact.">
        <title>Streptomyces scabies 87-22 contains a coronafacic acid-like biosynthetic cluster that contributes to plant-microbe interactions.</title>
        <authorList>
            <person name="Bignell D.R."/>
            <person name="Seipke R.F."/>
            <person name="Huguet-Tapia J.C."/>
            <person name="Chambers A.H."/>
            <person name="Parry R.J."/>
            <person name="Loria R."/>
        </authorList>
    </citation>
    <scope>NUCLEOTIDE SEQUENCE [LARGE SCALE GENOMIC DNA]</scope>
    <source>
        <strain evidence="1 2">87.22</strain>
    </source>
</reference>
<dbReference type="STRING" id="680198.SCAB_49571"/>
<proteinExistence type="predicted"/>